<keyword evidence="2" id="KW-0378">Hydrolase</keyword>
<keyword evidence="3" id="KW-1185">Reference proteome</keyword>
<dbReference type="Proteomes" id="UP000021053">
    <property type="component" value="Unassembled WGS sequence"/>
</dbReference>
<evidence type="ECO:0000313" key="2">
    <source>
        <dbReference type="EMBL" id="EXG79623.1"/>
    </source>
</evidence>
<name>A0A010YWT5_9ACTN</name>
<dbReference type="Gene3D" id="3.60.15.10">
    <property type="entry name" value="Ribonuclease Z/Hydroxyacylglutathione hydrolase-like"/>
    <property type="match status" value="1"/>
</dbReference>
<proteinExistence type="predicted"/>
<dbReference type="HOGENOM" id="CLU_020884_1_2_11"/>
<sequence length="258" mass="28087">MSSDAPLPAMYFLGHSTVLVETEGVRVLTDPVLLPRVANVLRRVAAPLDPALHSDVDVVCISHLHADHLDLASLRRLGQDTLLVVPEGAGELLHRKGFQEVVELSPGKFHDVGAVRITATPAVHDGLRTPFGPRALAVGYLIESPTTRVYFAGDTDQFDEMDDLGALGLDVALIPVWGWGPNLGPGHLDPRGAAEATGRLRPRFAVPIHWGTLHPYGIGRWMRAHLIDPPRRYAQAVTELGLSTRVLHTEPGRRVEAR</sequence>
<dbReference type="RefSeq" id="WP_211247243.1">
    <property type="nucleotide sequence ID" value="NZ_KK073874.1"/>
</dbReference>
<dbReference type="InterPro" id="IPR001279">
    <property type="entry name" value="Metallo-B-lactamas"/>
</dbReference>
<organism evidence="2 3">
    <name type="scientific">Cryptosporangium arvum DSM 44712</name>
    <dbReference type="NCBI Taxonomy" id="927661"/>
    <lineage>
        <taxon>Bacteria</taxon>
        <taxon>Bacillati</taxon>
        <taxon>Actinomycetota</taxon>
        <taxon>Actinomycetes</taxon>
        <taxon>Cryptosporangiales</taxon>
        <taxon>Cryptosporangiaceae</taxon>
        <taxon>Cryptosporangium</taxon>
    </lineage>
</organism>
<accession>A0A010YWT5</accession>
<dbReference type="InterPro" id="IPR050114">
    <property type="entry name" value="UPF0173_UPF0282_UlaG_hydrolase"/>
</dbReference>
<reference evidence="2 3" key="1">
    <citation type="submission" date="2013-07" db="EMBL/GenBank/DDBJ databases">
        <authorList>
            <consortium name="DOE Joint Genome Institute"/>
            <person name="Eisen J."/>
            <person name="Huntemann M."/>
            <person name="Han J."/>
            <person name="Chen A."/>
            <person name="Kyrpides N."/>
            <person name="Mavromatis K."/>
            <person name="Markowitz V."/>
            <person name="Palaniappan K."/>
            <person name="Ivanova N."/>
            <person name="Schaumberg A."/>
            <person name="Pati A."/>
            <person name="Liolios K."/>
            <person name="Nordberg H.P."/>
            <person name="Cantor M.N."/>
            <person name="Hua S.X."/>
            <person name="Woyke T."/>
        </authorList>
    </citation>
    <scope>NUCLEOTIDE SEQUENCE [LARGE SCALE GENOMIC DNA]</scope>
    <source>
        <strain evidence="2 3">DSM 44712</strain>
    </source>
</reference>
<evidence type="ECO:0000259" key="1">
    <source>
        <dbReference type="SMART" id="SM00849"/>
    </source>
</evidence>
<comment type="caution">
    <text evidence="2">The sequence shown here is derived from an EMBL/GenBank/DDBJ whole genome shotgun (WGS) entry which is preliminary data.</text>
</comment>
<dbReference type="EMBL" id="JFBT01000001">
    <property type="protein sequence ID" value="EXG79623.1"/>
    <property type="molecule type" value="Genomic_DNA"/>
</dbReference>
<dbReference type="InterPro" id="IPR036866">
    <property type="entry name" value="RibonucZ/Hydroxyglut_hydro"/>
</dbReference>
<dbReference type="Pfam" id="PF12706">
    <property type="entry name" value="Lactamase_B_2"/>
    <property type="match status" value="1"/>
</dbReference>
<protein>
    <submittedName>
        <fullName evidence="2">Putative Zn-dependent hydrolase of beta-lactamase fold</fullName>
    </submittedName>
</protein>
<evidence type="ECO:0000313" key="3">
    <source>
        <dbReference type="Proteomes" id="UP000021053"/>
    </source>
</evidence>
<dbReference type="SMART" id="SM00849">
    <property type="entry name" value="Lactamase_B"/>
    <property type="match status" value="1"/>
</dbReference>
<dbReference type="GO" id="GO:0016787">
    <property type="term" value="F:hydrolase activity"/>
    <property type="evidence" value="ECO:0007669"/>
    <property type="project" value="UniProtKB-KW"/>
</dbReference>
<feature type="domain" description="Metallo-beta-lactamase" evidence="1">
    <location>
        <begin position="14"/>
        <end position="209"/>
    </location>
</feature>
<dbReference type="PANTHER" id="PTHR43546">
    <property type="entry name" value="UPF0173 METAL-DEPENDENT HYDROLASE MJ1163-RELATED"/>
    <property type="match status" value="1"/>
</dbReference>
<gene>
    <name evidence="2" type="ORF">CryarDRAFT_0664</name>
</gene>
<dbReference type="AlphaFoldDB" id="A0A010YWT5"/>
<dbReference type="SUPFAM" id="SSF56281">
    <property type="entry name" value="Metallo-hydrolase/oxidoreductase"/>
    <property type="match status" value="1"/>
</dbReference>
<dbReference type="PANTHER" id="PTHR43546:SF8">
    <property type="entry name" value="METALLO-BETA-LACTAMASE DOMAIN-CONTAINING PROTEIN"/>
    <property type="match status" value="1"/>
</dbReference>